<dbReference type="InterPro" id="IPR049552">
    <property type="entry name" value="PKS_DH_N"/>
</dbReference>
<dbReference type="InterPro" id="IPR050091">
    <property type="entry name" value="PKS_NRPS_Biosynth_Enz"/>
</dbReference>
<evidence type="ECO:0000313" key="14">
    <source>
        <dbReference type="EMBL" id="MFC4469416.1"/>
    </source>
</evidence>
<dbReference type="SUPFAM" id="SSF53901">
    <property type="entry name" value="Thiolase-like"/>
    <property type="match status" value="4"/>
</dbReference>
<dbReference type="InterPro" id="IPR001227">
    <property type="entry name" value="Ac_transferase_dom_sf"/>
</dbReference>
<feature type="region of interest" description="Disordered" evidence="10">
    <location>
        <begin position="986"/>
        <end position="1007"/>
    </location>
</feature>
<keyword evidence="6" id="KW-0045">Antibiotic biosynthesis</keyword>
<dbReference type="CDD" id="cd00833">
    <property type="entry name" value="PKS"/>
    <property type="match status" value="4"/>
</dbReference>
<dbReference type="InterPro" id="IPR049900">
    <property type="entry name" value="PKS_mFAS_DH"/>
</dbReference>
<dbReference type="InterPro" id="IPR015083">
    <property type="entry name" value="NorB/c/GfsB-D-like_docking"/>
</dbReference>
<dbReference type="InterPro" id="IPR020841">
    <property type="entry name" value="PKS_Beta-ketoAc_synthase_dom"/>
</dbReference>
<dbReference type="PROSITE" id="PS00012">
    <property type="entry name" value="PHOSPHOPANTETHEINE"/>
    <property type="match status" value="4"/>
</dbReference>
<dbReference type="SMART" id="SM00825">
    <property type="entry name" value="PKS_KS"/>
    <property type="match status" value="4"/>
</dbReference>
<comment type="cofactor">
    <cofactor evidence="1">
        <name>pantetheine 4'-phosphate</name>
        <dbReference type="ChEBI" id="CHEBI:47942"/>
    </cofactor>
</comment>
<dbReference type="InterPro" id="IPR049551">
    <property type="entry name" value="PKS_DH_C"/>
</dbReference>
<feature type="region of interest" description="C-terminal hotdog fold" evidence="9">
    <location>
        <begin position="1036"/>
        <end position="1174"/>
    </location>
</feature>
<dbReference type="Pfam" id="PF00698">
    <property type="entry name" value="Acyl_transf_1"/>
    <property type="match status" value="4"/>
</dbReference>
<feature type="domain" description="Carrier" evidence="11">
    <location>
        <begin position="1636"/>
        <end position="1711"/>
    </location>
</feature>
<dbReference type="Pfam" id="PF21089">
    <property type="entry name" value="PKS_DH_N"/>
    <property type="match status" value="4"/>
</dbReference>
<feature type="active site" description="Proton acceptor; for dehydratase activity" evidence="9">
    <location>
        <position position="4284"/>
    </location>
</feature>
<feature type="domain" description="Ketosynthase family 3 (KS3)" evidence="12">
    <location>
        <begin position="3404"/>
        <end position="3811"/>
    </location>
</feature>
<evidence type="ECO:0000256" key="8">
    <source>
        <dbReference type="ARBA" id="ARBA00023315"/>
    </source>
</evidence>
<feature type="active site" description="Proton donor; for dehydratase activity" evidence="9">
    <location>
        <position position="2787"/>
    </location>
</feature>
<protein>
    <submittedName>
        <fullName evidence="14">SDR family NAD(P)-dependent oxidoreductase</fullName>
    </submittedName>
</protein>
<dbReference type="InterPro" id="IPR036736">
    <property type="entry name" value="ACP-like_sf"/>
</dbReference>
<feature type="region of interest" description="N-terminal hotdog fold" evidence="9">
    <location>
        <begin position="897"/>
        <end position="1022"/>
    </location>
</feature>
<evidence type="ECO:0000256" key="5">
    <source>
        <dbReference type="ARBA" id="ARBA00022679"/>
    </source>
</evidence>
<dbReference type="Gene3D" id="3.10.129.110">
    <property type="entry name" value="Polyketide synthase dehydratase"/>
    <property type="match status" value="4"/>
</dbReference>
<dbReference type="SMART" id="SM00826">
    <property type="entry name" value="PKS_DH"/>
    <property type="match status" value="4"/>
</dbReference>
<dbReference type="InterPro" id="IPR009081">
    <property type="entry name" value="PP-bd_ACP"/>
</dbReference>
<feature type="region of interest" description="N-terminal hotdog fold" evidence="9">
    <location>
        <begin position="4252"/>
        <end position="4376"/>
    </location>
</feature>
<evidence type="ECO:0000256" key="2">
    <source>
        <dbReference type="ARBA" id="ARBA00004792"/>
    </source>
</evidence>
<dbReference type="SUPFAM" id="SSF47336">
    <property type="entry name" value="ACP-like"/>
    <property type="match status" value="4"/>
</dbReference>
<dbReference type="SMART" id="SM00822">
    <property type="entry name" value="PKS_KR"/>
    <property type="match status" value="4"/>
</dbReference>
<dbReference type="Pfam" id="PF16197">
    <property type="entry name" value="KAsynt_C_assoc"/>
    <property type="match status" value="4"/>
</dbReference>
<dbReference type="Pfam" id="PF08990">
    <property type="entry name" value="Docking"/>
    <property type="match status" value="1"/>
</dbReference>
<feature type="region of interest" description="C-terminal hotdog fold" evidence="9">
    <location>
        <begin position="2728"/>
        <end position="2860"/>
    </location>
</feature>
<dbReference type="InterPro" id="IPR042104">
    <property type="entry name" value="PKS_dehydratase_sf"/>
</dbReference>
<feature type="domain" description="Ketosynthase family 3 (KS3)" evidence="12">
    <location>
        <begin position="33"/>
        <end position="453"/>
    </location>
</feature>
<dbReference type="PROSITE" id="PS00606">
    <property type="entry name" value="KS3_1"/>
    <property type="match status" value="4"/>
</dbReference>
<keyword evidence="8" id="KW-0012">Acyltransferase</keyword>
<dbReference type="InterPro" id="IPR016036">
    <property type="entry name" value="Malonyl_transacylase_ACP-bd"/>
</dbReference>
<keyword evidence="4" id="KW-0597">Phosphoprotein</keyword>
<dbReference type="CDD" id="cd08956">
    <property type="entry name" value="KR_3_FAS_SDR_x"/>
    <property type="match status" value="4"/>
</dbReference>
<evidence type="ECO:0000256" key="4">
    <source>
        <dbReference type="ARBA" id="ARBA00022553"/>
    </source>
</evidence>
<dbReference type="PROSITE" id="PS52019">
    <property type="entry name" value="PKS_MFAS_DH"/>
    <property type="match status" value="4"/>
</dbReference>
<dbReference type="Pfam" id="PF08659">
    <property type="entry name" value="KR"/>
    <property type="match status" value="4"/>
</dbReference>
<evidence type="ECO:0000256" key="7">
    <source>
        <dbReference type="ARBA" id="ARBA00023268"/>
    </source>
</evidence>
<dbReference type="InterPro" id="IPR018201">
    <property type="entry name" value="Ketoacyl_synth_AS"/>
</dbReference>
<dbReference type="Pfam" id="PF02801">
    <property type="entry name" value="Ketoacyl-synt_C"/>
    <property type="match status" value="4"/>
</dbReference>
<keyword evidence="5" id="KW-0808">Transferase</keyword>
<feature type="active site" description="Proton donor; for dehydratase activity" evidence="9">
    <location>
        <position position="1097"/>
    </location>
</feature>
<evidence type="ECO:0000259" key="13">
    <source>
        <dbReference type="PROSITE" id="PS52019"/>
    </source>
</evidence>
<dbReference type="PANTHER" id="PTHR43775">
    <property type="entry name" value="FATTY ACID SYNTHASE"/>
    <property type="match status" value="1"/>
</dbReference>
<feature type="compositionally biased region" description="Polar residues" evidence="10">
    <location>
        <begin position="1607"/>
        <end position="1617"/>
    </location>
</feature>
<feature type="active site" description="Proton acceptor; for dehydratase activity" evidence="9">
    <location>
        <position position="929"/>
    </location>
</feature>
<feature type="domain" description="PKS/mFAS DH" evidence="13">
    <location>
        <begin position="897"/>
        <end position="1174"/>
    </location>
</feature>
<dbReference type="InterPro" id="IPR020807">
    <property type="entry name" value="PKS_DH"/>
</dbReference>
<feature type="domain" description="PKS/mFAS DH" evidence="13">
    <location>
        <begin position="2590"/>
        <end position="2860"/>
    </location>
</feature>
<dbReference type="PROSITE" id="PS50075">
    <property type="entry name" value="CARRIER"/>
    <property type="match status" value="4"/>
</dbReference>
<dbReference type="InterPro" id="IPR014031">
    <property type="entry name" value="Ketoacyl_synth_C"/>
</dbReference>
<dbReference type="InterPro" id="IPR006162">
    <property type="entry name" value="Ppantetheine_attach_site"/>
</dbReference>
<reference evidence="15" key="1">
    <citation type="journal article" date="2019" name="Int. J. Syst. Evol. Microbiol.">
        <title>The Global Catalogue of Microorganisms (GCM) 10K type strain sequencing project: providing services to taxonomists for standard genome sequencing and annotation.</title>
        <authorList>
            <consortium name="The Broad Institute Genomics Platform"/>
            <consortium name="The Broad Institute Genome Sequencing Center for Infectious Disease"/>
            <person name="Wu L."/>
            <person name="Ma J."/>
        </authorList>
    </citation>
    <scope>NUCLEOTIDE SEQUENCE [LARGE SCALE GENOMIC DNA]</scope>
    <source>
        <strain evidence="15">DT43</strain>
    </source>
</reference>
<feature type="active site" description="Proton acceptor; for dehydratase activity" evidence="9">
    <location>
        <position position="2622"/>
    </location>
</feature>
<evidence type="ECO:0000259" key="12">
    <source>
        <dbReference type="PROSITE" id="PS52004"/>
    </source>
</evidence>
<evidence type="ECO:0000256" key="3">
    <source>
        <dbReference type="ARBA" id="ARBA00022450"/>
    </source>
</evidence>
<feature type="domain" description="Ketosynthase family 3 (KS3)" evidence="12">
    <location>
        <begin position="1732"/>
        <end position="2154"/>
    </location>
</feature>
<dbReference type="RefSeq" id="WP_386348396.1">
    <property type="nucleotide sequence ID" value="NZ_JBHSFG010000062.1"/>
</dbReference>
<evidence type="ECO:0000313" key="15">
    <source>
        <dbReference type="Proteomes" id="UP001596012"/>
    </source>
</evidence>
<dbReference type="Pfam" id="PF14765">
    <property type="entry name" value="PS-DH"/>
    <property type="match status" value="4"/>
</dbReference>
<dbReference type="Pfam" id="PF22953">
    <property type="entry name" value="SpnB_Rossmann"/>
    <property type="match status" value="1"/>
</dbReference>
<feature type="domain" description="PKS/mFAS DH" evidence="13">
    <location>
        <begin position="4252"/>
        <end position="4538"/>
    </location>
</feature>
<dbReference type="Pfam" id="PF00550">
    <property type="entry name" value="PP-binding"/>
    <property type="match status" value="4"/>
</dbReference>
<proteinExistence type="predicted"/>
<dbReference type="InterPro" id="IPR055123">
    <property type="entry name" value="SpnB-like_Rossmann"/>
</dbReference>
<dbReference type="Pfam" id="PF00109">
    <property type="entry name" value="ketoacyl-synt"/>
    <property type="match status" value="4"/>
</dbReference>
<evidence type="ECO:0000256" key="9">
    <source>
        <dbReference type="PROSITE-ProRule" id="PRU01363"/>
    </source>
</evidence>
<keyword evidence="7" id="KW-0511">Multifunctional enzyme</keyword>
<evidence type="ECO:0000256" key="1">
    <source>
        <dbReference type="ARBA" id="ARBA00001957"/>
    </source>
</evidence>
<feature type="domain" description="Ketosynthase family 3 (KS3)" evidence="12">
    <location>
        <begin position="5061"/>
        <end position="5483"/>
    </location>
</feature>
<dbReference type="PROSITE" id="PS52004">
    <property type="entry name" value="KS3_2"/>
    <property type="match status" value="4"/>
</dbReference>
<dbReference type="SUPFAM" id="SSF52151">
    <property type="entry name" value="FabD/lysophospholipase-like"/>
    <property type="match status" value="4"/>
</dbReference>
<dbReference type="SMART" id="SM01294">
    <property type="entry name" value="PKS_PP_betabranch"/>
    <property type="match status" value="4"/>
</dbReference>
<feature type="region of interest" description="Disordered" evidence="10">
    <location>
        <begin position="1602"/>
        <end position="1629"/>
    </location>
</feature>
<feature type="active site" description="Proton donor; for dehydratase activity" evidence="9">
    <location>
        <position position="4448"/>
    </location>
</feature>
<dbReference type="Gene3D" id="3.30.70.3290">
    <property type="match status" value="4"/>
</dbReference>
<evidence type="ECO:0000259" key="11">
    <source>
        <dbReference type="PROSITE" id="PS50075"/>
    </source>
</evidence>
<dbReference type="InterPro" id="IPR036291">
    <property type="entry name" value="NAD(P)-bd_dom_sf"/>
</dbReference>
<dbReference type="InterPro" id="IPR013968">
    <property type="entry name" value="PKS_KR"/>
</dbReference>
<evidence type="ECO:0000256" key="6">
    <source>
        <dbReference type="ARBA" id="ARBA00023194"/>
    </source>
</evidence>
<feature type="domain" description="Carrier" evidence="11">
    <location>
        <begin position="4968"/>
        <end position="5043"/>
    </location>
</feature>
<accession>A0ABV8YYS9</accession>
<dbReference type="PANTHER" id="PTHR43775:SF51">
    <property type="entry name" value="INACTIVE PHENOLPHTHIOCEROL SYNTHESIS POLYKETIDE SYNTHASE TYPE I PKS1-RELATED"/>
    <property type="match status" value="1"/>
</dbReference>
<dbReference type="InterPro" id="IPR016035">
    <property type="entry name" value="Acyl_Trfase/lysoPLipase"/>
</dbReference>
<feature type="region of interest" description="N-terminal hotdog fold" evidence="9">
    <location>
        <begin position="5917"/>
        <end position="6043"/>
    </location>
</feature>
<evidence type="ECO:0000256" key="10">
    <source>
        <dbReference type="SAM" id="MobiDB-lite"/>
    </source>
</evidence>
<dbReference type="InterPro" id="IPR020806">
    <property type="entry name" value="PKS_PP-bd"/>
</dbReference>
<dbReference type="SMART" id="SM00823">
    <property type="entry name" value="PKS_PP"/>
    <property type="match status" value="4"/>
</dbReference>
<dbReference type="InterPro" id="IPR014030">
    <property type="entry name" value="Ketoacyl_synth_N"/>
</dbReference>
<dbReference type="InterPro" id="IPR016039">
    <property type="entry name" value="Thiolase-like"/>
</dbReference>
<comment type="caution">
    <text evidence="14">The sequence shown here is derived from an EMBL/GenBank/DDBJ whole genome shotgun (WGS) entry which is preliminary data.</text>
</comment>
<feature type="active site" description="Proton donor; for dehydratase activity" evidence="9">
    <location>
        <position position="6115"/>
    </location>
</feature>
<comment type="pathway">
    <text evidence="2">Antibiotic biosynthesis.</text>
</comment>
<dbReference type="SUPFAM" id="SSF55048">
    <property type="entry name" value="Probable ACP-binding domain of malonyl-CoA ACP transacylase"/>
    <property type="match status" value="4"/>
</dbReference>
<dbReference type="InterPro" id="IPR057326">
    <property type="entry name" value="KR_dom"/>
</dbReference>
<keyword evidence="3" id="KW-0596">Phosphopantetheine</keyword>
<keyword evidence="15" id="KW-1185">Reference proteome</keyword>
<feature type="region of interest" description="N-terminal hotdog fold" evidence="9">
    <location>
        <begin position="2590"/>
        <end position="2714"/>
    </location>
</feature>
<dbReference type="SMART" id="SM00827">
    <property type="entry name" value="PKS_AT"/>
    <property type="match status" value="4"/>
</dbReference>
<feature type="domain" description="PKS/mFAS DH" evidence="13">
    <location>
        <begin position="5917"/>
        <end position="6192"/>
    </location>
</feature>
<feature type="domain" description="Carrier" evidence="11">
    <location>
        <begin position="3309"/>
        <end position="3384"/>
    </location>
</feature>
<feature type="domain" description="Carrier" evidence="11">
    <location>
        <begin position="6653"/>
        <end position="6730"/>
    </location>
</feature>
<dbReference type="InterPro" id="IPR032821">
    <property type="entry name" value="PKS_assoc"/>
</dbReference>
<dbReference type="Gene3D" id="3.40.366.10">
    <property type="entry name" value="Malonyl-Coenzyme A Acyl Carrier Protein, domain 2"/>
    <property type="match status" value="4"/>
</dbReference>
<name>A0ABV8YYS9_9ACTN</name>
<dbReference type="Proteomes" id="UP001596012">
    <property type="component" value="Unassembled WGS sequence"/>
</dbReference>
<dbReference type="Gene3D" id="1.10.1200.10">
    <property type="entry name" value="ACP-like"/>
    <property type="match status" value="4"/>
</dbReference>
<gene>
    <name evidence="14" type="ORF">ACFPH6_33740</name>
</gene>
<dbReference type="SUPFAM" id="SSF51735">
    <property type="entry name" value="NAD(P)-binding Rossmann-fold domains"/>
    <property type="match status" value="8"/>
</dbReference>
<dbReference type="Gene3D" id="3.40.50.720">
    <property type="entry name" value="NAD(P)-binding Rossmann-like Domain"/>
    <property type="match status" value="4"/>
</dbReference>
<feature type="region of interest" description="C-terminal hotdog fold" evidence="9">
    <location>
        <begin position="6056"/>
        <end position="6192"/>
    </location>
</feature>
<dbReference type="Gene3D" id="3.40.47.10">
    <property type="match status" value="4"/>
</dbReference>
<sequence length="6820" mass="710743">MNTPNPYVEALRTSLKENERLRRHNQQLISAAVKPIAVVGMGCRYPGGVASPEDLWQLVVDGRDAIGPFPADRGWDLARLTGDGPGRSRAHEGGFLDAMTEFDPAFFGIAPREALAMDPQQRLLLETAWEALERAGIAPTALRGSRTGVFAGTTIQDYGKVVAEARENMDIYATTGHAAGVISGRVSYVLGLEGPAVTVDTGCSSSLVALHWAVQSLRSGESDLALACGATVMCTPGTFVSFTAQGGLAADGRCKPFSAAADGVGWSEGAGVLVLERLSDAQRNGHPVLAVVRGTALNQDGASNGISAPNGPAQQRVIRAALDNAGLTPEQIDAVEAHGTGTTLGDPIEAQALLAAYGQNRERPLLLGSVKSNIGHTQGAAGVAGVIKTVMALRAGLLPRSLHAEDPTPDVDWTAGAVRLLTANTPWPQSDVRRAGVSSFGISGTNAHVILEQAPPAAEPEAARTPALTPWPVSARTATALDTQLDRVTDAASGLSALDVGHSLATGRGHLEHRAVLLPHQDGPRELARGTAGEGGLAVLFTGQGSQRIGMGRELYDRFPVFAEALDEVLGHLDPALRDVMWGDDEATLNRTEHAQPALFAVETALYRLAESLGVRPGFVAGHSIGEITAAHVAGVLSAEGACTLVTARGRLMQALPEGGAMVAVAASEDAVRPLLGGDVALAAVNGPASVVLSGAENAVLAAAERLRDAGHRTHRLAVSHAFHSPLMTPVLDDFHAVVAGLTFHEPRLPVVSTVSGRSATARELRDPEHWTRHAVATVRFADAVRTLADQGVRAHLELGPDGVLSPLVDETLTDPETVAVPVLRAGRGEELSVIKGLARLHTASAAGTVDWAALYRDTGARRVDLPTTPFERQPYWPTGTGRARDAGGLGLGACGHPLLAATVDLADGEGVALTGRLTPARQPWLADHVVHGRVLLPGTAFLELALRAGDEVGCDRVHDLTLTAPLEIAAREAVQLQVRVGPSGADGRRTVGVHSRPDTADPGTPWTVHASGRLDTATHSPAAEPLDTAWPPPGAHPIDLTDCYDDLAALGFDFGPAFRGLRAAWRRGTELFTEATLPTPAHTDATAFLLHPALADAAQHAATYGDLGTLSEGGLPFSWEGVRLHATGATTLRTHIARVDDDTVTLTAADPAGNPVLTVDALVARPAPATTSTAPDALFTVDWQHLGDSTAQDLSVAVIGPDTDDLADALRATAARVTVAPDLAALDAVPPVVLTRIASGPADGPTPTAVRATTAHALSLVRSWLADPRFADSRLVVATPTTGDLPAAAARGLLRTAQTENPGRITVLHLDGPADGALLHRALTTSEPEVRADAEGLRAARLARAPRAAQQPPAWDVSGTVLVTGGTGGLGAVVARHLVTRHGARDLLLVSRRGPDAPGADRLTADLTELGTRVRVVACDTGDRDALAGLLDGEHLTAVVHAAGTVDDGVLGALTPERVESVLHPKADAAWHLHELAPDVGTFVLFSSAAGTLGGAGQANYAAANAFLDALAAHRHALGLPALSLAWGPWDVAGSAMTGDLTDVDRARLARSGFPFLTPEEGLALLDAAPSTGHATVLPIRIDLAALRARHDVPALLSGLARPTARRTSPQASSASRPVGLAQRLAPQDPGDRRAALLDVVREQVAAVLGHQDAQHIEPSRAFRDLGFDSLTAVELRNALTTATGLRLPATLIFDHPTPRALAEHLLSDLFPDTATGTTTQTAPSTTTLADDPVVVVGMACRFPGGVSSPDDLWRLVSDGVDAVGEFPADRGWDLERLYHPDPENPGTSSTRRGGFLYEAGDFDADFFGMSPREALATDAQQRLLLESVWEAIERAGIDPTSLRGSRTGVFAGVMYNDYRELLPGDEYEAFRGNGSAPSIASGRVAYALGFEGPAVSVDTACSSSLVAVHLAAQALRGGECSLALAGGVTVMSTPTTFVEFSRQGGLSPDGRCKAFSDAADGVGWAEGVGVLLLERQSDAVRNGHRILAVVRGSAVNQDGASNGLTAPNGPSQQRVIRQALASAGLSTSDVDAVEAHGTGTTLGDPIEAQALLATYGQDRERPLLLGSVKSNLGHTQAAAGVAGVIKSVLAMRQGIVPRTLHVDAPSSHVDWSAGAVELVREPVPWPDTDRPRRVGVSSFGVSGTNAHLILEQAAPEPEFEDTTDPSAIVPWVVSGKTAAALDAQLDRLTADTEGSSQAIGRVLANGRARFPYRAVLLASAEGVTEAARGVAAEGPLAFVFSGQGAQRLGMGRELYARFPVFAQALDEVLAELDPALRDVMWGEDEEALNRTEFTQPALFAVEVALFRLVESLGVRPDFVAGHSVGEIAAAHVAGVLSLTDACALVSVRARLMQALPEGGLMLAVEATEDEVTPHLTDDMSIAAANGPASLVLSGTEEAVLAVAAAVPDRRTTRLRVSHAFHSPLMDPMLDEFRAAISGLHLDEPRIPLVSNLTGTLATPSTPDYWVRHVRGTVRFADGIRALTDQGATRFLEIGPDGVLSALIEQTAPESTLIVPALRKDRPEETAALTALAHLFTHGVPVDWSAYFTGPAPRHVDVLTYPFQHRRFWPEPSPSIKDAIALGLEPVGHALLGAAVPLAGSDGLVLTGRLSLAAQSWLADHTVHGRALLPGAALAELALRAGAEYGCRRLAELTLGSPLVAPAEGAVRLQVTVGPADAEGRRAVTVRSRPEADAQAPWTVHATGLLDGEEEVRAHEPELAVWPPVGAEPVGLDTFYAEHALTGFAYGPAFQGLRAAWRRGDEVFVEAELPEPTEPRGFALHPALFDAALQGTSLLVGDGVVPFSWEGVTLYAEGATAVRARLALVAPDRVRVTLADPTGQLVAGADALAVRALTAGQLDAVATAGPLYRVEWVPAAEAARGPGVLCVSGDDDGTLGVVLRDAGLVVSEDGAEAEAVVLPPPSSEVRVAVTDALRVLQGALAQEPERRLVLVASDAGDPASAAVRGLLRSAAAEHPGRLAVLALTTPVPQAVHSALGLLLEGTEPEVAVRGGRVLVPRLGRLAAGEGRSAAWDRGSVLVTGGTGGLGAAVARHLVERHGVRDLLLVSRRGPDAPGAADLVAELTRAGARTEVAACDVADRDALADLLAGRTLGGVVHTAGVLDDGVVTALNEERVAAVLRPKVEAARHLHQLVDSDVPFVVFSSAAGVLGSAGQGNYAAANACLDALVRERRAAGLPALSLAWGPWEASAGMTRQLTDADRARMTRTGLLPLPTATALALFDAALAQDEPVVLPLSLDTQALGAAGPAAPSVLRGLVRDRRRTAAAPTGPGGEGLAATLGRLGPEGRRRELLGLVRGQVARVLGHHRADAIDPQRPFRELGFDSLTAIELRNGLAAATGLRLSATLVFDHPTAAELAGHLHERLTGDRAPDTPEPAARSTATDDDLVAIVGMACRFPGDVGSPDDLWRLVTDGVDAIGDVPAERGWEETRRGGFLAGAGDFDADFFGMSPREALATDAQQRLLLEVSWEAVEDAGIDPVSLRGSRTGVFAGVMYGDYGTLLTDERYAGLRGAGSAHSVASGRVAYTLGLEGPAVTVDTACSSSLVALHLAAQALRGGECTVALAGGVTVMATPSTYVEFDRQGGLAADGRCKAYSDGADGVGWGEGVGLVVLERLSDARRNGHPVLAVLRGSAVNQDGASNGLTAPNGPAQQRVIRQALATAGLSPADVDAVEGHGTGTRLGDPIEAQALLATYGQDRAHPLLLGSVKSNIGHTQAAAGAAGVIKTVLALRHGVVPRTLHAETPSTHVDWASGAVRPVCEDTPWPETGRPRRAAVSSFGVSGTNAHLILEAASPQQDEPEPEPAVVTPGVVPWVVSARTAAALDARTAHLTDRDDVLDVGLTLATRTPFPHRAVAFATGTGTSLEIARGVAAEPGPTAFLFSGQGAQRMGSGRELYDRFPVFRAALDDTLALLDPGLRDVLWGTDEAALNRTGAAQPALFAVEVALYRLLESLGLRPDVVAGHSVGEIAAAHVAGVLTLPDACRLVTARATLMDALPEGGVMVAVEADEDDVRPHLVAGATLAAVNGPAAVVVSGDSAAVEATLAALPGRRATRLPVSHAFHSAHMDPMLPAFREALDGLDFRPPHVPVVSPLTGNAVEEGELTDPDHWVRQLRETVRFGDAVRTMADTGVRTYIEVGPTAALTALLESTLPGDALAVPVLRSGRPEETTLVTALARLFTAGVPVDWPEVFTSTGARHTRLPAYPFQHRRYWPAAGPARGDVRGSGLTAVHHPLLGAAVRLADSDAALFTGRVSTTTHPWTTGHRVAGRVMLPGTALAELVARAGAELGHGHVTELTLGQPLILPDGEAVTLQVSVAEPDDAGLRPVTVSSRPDDDPDAPWLRHAAGLLAATADAPASGTADPWPPADAEPVDLDGFYAELADTGLDYAPPFGALTAVRRRGAEVFAEAALPDDTDTDGFGPHPALFDSLLHAAVFTGGTPGLPFSWQNLDLHGGTGARVLRAHIVRDTTTDAVRLTVTDPSGTPVASVGSLVTRPPAETRTTVPNALFRRTWAPMPDPEALPDARTAVLTTGPAPAWAPQDTEILPALDGATAAPDLVLTEITTGELHTTVRHTLELLHAWLTAPPYATSRLVVVTAEEDTPVLEAVRGLVRSAANEHPGRLALLTVDPSTPRLPSASRLLAAYDTGGETEIAVRGTDLLAPRLTRHEPGTAEAREMWTGAGSVLITGGTGGIGAALARHLVTQHGVRDLLLVSRRGADAPGAAELRAELVEFGADLEIAACDVADRAALADLLTDRTVGAVVHTAGVLDDGVLTALTAERLGAVLRPKAEAAQHLHELLPDVRAFVLLSSAAGTFGGTGQANYAAANAYLDGLAAHRRALGLPAASLAYGPWQMTDGMTGDLDRTDRERLARSGFRPLTVEEGLALFDAATADEAPVVVPVRLDHAALRSRADIPPLLRALFRSRTTADGDLPRRLAGRTAEEQRALLLDLVRARAAAVLGHADAGAVEPRRPFRDLGFDSLTAVELRNALATATALRLPATLVFDHPSPEALATYLRERLAGTTAEPADLLPATPLTDDPVVIVGMACRYPGGVESPEDLWRLVAEGVDAVSGFPEDRGWDLERLYHPDPDHSGTSSTRAGGFLADVAGFDPEFFGMSPREALATDAQQRLLLESVWEAIERAGIDPTSLRGSRTGVFAGVMYNDYRELLPGEEHEAFRGNGSAPSIASGRVAYALGLEGPTVTIDTACSSSLVALHLAAQALRGGECSLALAGGVTVMSTPTTFVEFSRQGGLAPDGRCKAFADAADGVGWGEGVGVLLLERQSDAVRNGHRILAVVRGSAVNQDGASNGLTAPNGPSQQRVIRQALAASGLTAWDVDVVEAHGTGTSLGDPIEAQALLATYGQDRERPLLLGSVKSNLGHTQAAAGVAGVIKSVLAMRHGTVPRTLHVDAPSSHVDWSAGAVELVREPVPWPDEDRPRRAAVSSFGLSGTNAHVILEAGPEQEPLAEGTERLVPLVVTARSEEALDARIRQLQPYEPSVHVGFTAATGRASFDHRAVLLPSADGMAEGARGVAAEGPLAFLVSGQGAQRLGMGRELHARFPVFAESLDAALAELDPRLRDVMWGEDEEALNRTEFTQPALFAVEVALFRLVESLGVRPDFVAGHSVGEIAAAHVTGVLSLADACALVSARARLMQALPEGGLMLAVEATEDEVTPLLTHEVSIAAVNGPSSIVLSGTEEAVLAVAAALPSDRRTTRLHVSHAFHSPLMDPMLDEFRAAISPLRFAEARIPLVSNLTGDLAVADTADYWVRHVRGTVRFADGVRTLAAQGVARFLEIGPDGVLAALVQQSAPETALAVAALRKNRPEEEALALALGHLFVHGAPVDWAAYFADTGVRLTDVPTYPFQRRRFWPEPTGRAIGDVRSAGLVPAEHPVLGAAMLLADGDGAVFTGLLSPQTQPWLADHTVLGRTLVPGAALVELVIRAGDELGAPRIEELTTVAPLVLPDGRGLIRLQVRVGGADDTGRRTFTVHGRPERDGTDALWTAYAHGMLTHTSAEAPVTDTALWPPKDAEPIELATHYDTLADAGFDYGPSFRALRHAWRRGDEVFAEVSLAAEVDTEGYGVHPALIDAVLHAAGFTGAGGDEGTALPFAWEDVVLAASGARTVRARLVRTGERTVRIEAVDSEGGAVLSVGGLTVRPVDSDGMAGAGSSAAPDALLRTAWTPVGDLPADPPAEIAVLGELPGDLAAELAAADVKAVVYDDLAAVAAHHGLVLALVRETGADPAGSAHAHARAVLSLAQRWSADERLAGARLVVLMRRATNGAEPGAAAAWGLLRSAQSEHPGRISLLDVPGEPTGVGRALSVTEPEVAVVDGEVLVPRLERVTVDSGASGPFGDGGAVLVTGGTGGLGAVLARHLVARHGVRDLLLLSRRGADAPGAADLVTELTGQGARVEAVACDVGDRDALAAALAGRRVGHVVHAAGVLDDATTVQLTPERVAAVLRPKADAAWHLHELLPDIGSFTVFSSAAGTFGNAGQGAYAAANAFLDALVRHRHRLGLPGRSLAWGPWRQTDGMAGALSARDVERMRAAGFPPLGTDEGLALFDRAASTTDPVLLPVRIDVAALRARDDVPELLRGLVPVRRSAARSTDPGLVARLATLDESDGRTAVLELVRDQAAHVLGHRPGSTTDVEPVRPFRDLGFDSLMSVELRNALSTATGLRLPATLALDHPTPEAVARHLYTLLAPEAERTGADGLLAALERVEQLIAALPEPAADGAAHRQIAGRLDVLRTRWSALGAPDPDGNDQEKATEFDTDNLSDDEMFAFLDDELGHG</sequence>
<feature type="region of interest" description="C-terminal hotdog fold" evidence="9">
    <location>
        <begin position="4389"/>
        <end position="4538"/>
    </location>
</feature>
<organism evidence="14 15">
    <name type="scientific">Streptomyces xiangluensis</name>
    <dbReference type="NCBI Taxonomy" id="2665720"/>
    <lineage>
        <taxon>Bacteria</taxon>
        <taxon>Bacillati</taxon>
        <taxon>Actinomycetota</taxon>
        <taxon>Actinomycetes</taxon>
        <taxon>Kitasatosporales</taxon>
        <taxon>Streptomycetaceae</taxon>
        <taxon>Streptomyces</taxon>
    </lineage>
</organism>
<dbReference type="EMBL" id="JBHSFG010000062">
    <property type="protein sequence ID" value="MFC4469416.1"/>
    <property type="molecule type" value="Genomic_DNA"/>
</dbReference>
<feature type="active site" description="Proton acceptor; for dehydratase activity" evidence="9">
    <location>
        <position position="5949"/>
    </location>
</feature>
<dbReference type="InterPro" id="IPR014043">
    <property type="entry name" value="Acyl_transferase_dom"/>
</dbReference>